<proteinExistence type="predicted"/>
<dbReference type="PROSITE" id="PS50157">
    <property type="entry name" value="ZINC_FINGER_C2H2_2"/>
    <property type="match status" value="1"/>
</dbReference>
<gene>
    <name evidence="4" type="ORF">PSHT_00540</name>
</gene>
<dbReference type="VEuPathDB" id="FungiDB:PSTT_09017"/>
<feature type="compositionally biased region" description="Polar residues" evidence="2">
    <location>
        <begin position="280"/>
        <end position="290"/>
    </location>
</feature>
<evidence type="ECO:0000256" key="2">
    <source>
        <dbReference type="SAM" id="MobiDB-lite"/>
    </source>
</evidence>
<keyword evidence="1" id="KW-0862">Zinc</keyword>
<dbReference type="EMBL" id="PKSM01000004">
    <property type="protein sequence ID" value="POW23051.1"/>
    <property type="molecule type" value="Genomic_DNA"/>
</dbReference>
<dbReference type="Gene3D" id="3.30.70.330">
    <property type="match status" value="1"/>
</dbReference>
<keyword evidence="5" id="KW-1185">Reference proteome</keyword>
<sequence>MTDADISEEDGYASSDWEPRENVKPRFYIPSEPSSALLNGANITEDSCHIAEEDGYASSDWEPRENVKPRFYIPSKPSSALLDGANITEDSCHIAEEDRYASSDWEPRENVKPRFYIPSEPSSALINGTNIADNVDPFANGSPEGLAYIDPNRQFEFDTHRMKSQQSVCVILKGFPYSTTETDIQVHLRELGVQPDRIVICMDEHQHSCRFGFVTFPNVEVASQLVDTHFPGIQWPVPGGVDNTIEVLIDYSTPSKRPSKRHHKLDSDMEPHILKKQCVSPTQGGTTAGPSTIRLVPPAPSSPRPITGANSNQLPSRDVDAVNQTRYPCQDCGINYPSEERLANHLTKSSHKEKVESNNSKGKARGKKLHLVVPRVDR</sequence>
<dbReference type="Proteomes" id="UP000238274">
    <property type="component" value="Unassembled WGS sequence"/>
</dbReference>
<dbReference type="SUPFAM" id="SSF54928">
    <property type="entry name" value="RNA-binding domain, RBD"/>
    <property type="match status" value="1"/>
</dbReference>
<reference evidence="4 5" key="1">
    <citation type="submission" date="2017-12" db="EMBL/GenBank/DDBJ databases">
        <title>Gene loss provides genomic basis for host adaptation in cereal stripe rust fungi.</title>
        <authorList>
            <person name="Xia C."/>
        </authorList>
    </citation>
    <scope>NUCLEOTIDE SEQUENCE [LARGE SCALE GENOMIC DNA]</scope>
    <source>
        <strain evidence="4 5">93TX-2</strain>
    </source>
</reference>
<dbReference type="CDD" id="cd00590">
    <property type="entry name" value="RRM_SF"/>
    <property type="match status" value="1"/>
</dbReference>
<evidence type="ECO:0000313" key="5">
    <source>
        <dbReference type="Proteomes" id="UP000238274"/>
    </source>
</evidence>
<dbReference type="PROSITE" id="PS00028">
    <property type="entry name" value="ZINC_FINGER_C2H2_1"/>
    <property type="match status" value="1"/>
</dbReference>
<dbReference type="InterPro" id="IPR013087">
    <property type="entry name" value="Znf_C2H2_type"/>
</dbReference>
<feature type="region of interest" description="Disordered" evidence="2">
    <location>
        <begin position="280"/>
        <end position="317"/>
    </location>
</feature>
<keyword evidence="1" id="KW-0479">Metal-binding</keyword>
<evidence type="ECO:0000313" key="4">
    <source>
        <dbReference type="EMBL" id="POW23051.1"/>
    </source>
</evidence>
<name>A0A2S4WMR6_9BASI</name>
<feature type="domain" description="C2H2-type" evidence="3">
    <location>
        <begin position="327"/>
        <end position="356"/>
    </location>
</feature>
<organism evidence="4 5">
    <name type="scientific">Puccinia striiformis</name>
    <dbReference type="NCBI Taxonomy" id="27350"/>
    <lineage>
        <taxon>Eukaryota</taxon>
        <taxon>Fungi</taxon>
        <taxon>Dikarya</taxon>
        <taxon>Basidiomycota</taxon>
        <taxon>Pucciniomycotina</taxon>
        <taxon>Pucciniomycetes</taxon>
        <taxon>Pucciniales</taxon>
        <taxon>Pucciniaceae</taxon>
        <taxon>Puccinia</taxon>
    </lineage>
</organism>
<evidence type="ECO:0000256" key="1">
    <source>
        <dbReference type="PROSITE-ProRule" id="PRU00042"/>
    </source>
</evidence>
<reference evidence="5" key="3">
    <citation type="journal article" date="2018" name="Mol. Plant Microbe Interact.">
        <title>Genome sequence resources for the wheat stripe rust pathogen (Puccinia striiformis f. sp. tritici) and the barley stripe rust pathogen (Puccinia striiformis f. sp. hordei).</title>
        <authorList>
            <person name="Xia C."/>
            <person name="Wang M."/>
            <person name="Yin C."/>
            <person name="Cornejo O.E."/>
            <person name="Hulbert S.H."/>
            <person name="Chen X."/>
        </authorList>
    </citation>
    <scope>NUCLEOTIDE SEQUENCE [LARGE SCALE GENOMIC DNA]</scope>
    <source>
        <strain evidence="5">93TX-2</strain>
    </source>
</reference>
<dbReference type="OrthoDB" id="29221at2759"/>
<dbReference type="GO" id="GO:0003723">
    <property type="term" value="F:RNA binding"/>
    <property type="evidence" value="ECO:0007669"/>
    <property type="project" value="InterPro"/>
</dbReference>
<dbReference type="GO" id="GO:0008270">
    <property type="term" value="F:zinc ion binding"/>
    <property type="evidence" value="ECO:0007669"/>
    <property type="project" value="UniProtKB-KW"/>
</dbReference>
<dbReference type="InterPro" id="IPR000504">
    <property type="entry name" value="RRM_dom"/>
</dbReference>
<feature type="compositionally biased region" description="Acidic residues" evidence="2">
    <location>
        <begin position="1"/>
        <end position="11"/>
    </location>
</feature>
<reference evidence="5" key="2">
    <citation type="journal article" date="2018" name="BMC Genomics">
        <title>Genomic insights into host adaptation between the wheat stripe rust pathogen (Puccinia striiformis f. sp. tritici) and the barley stripe rust pathogen (Puccinia striiformis f. sp. hordei).</title>
        <authorList>
            <person name="Xia C."/>
            <person name="Wang M."/>
            <person name="Yin C."/>
            <person name="Cornejo O.E."/>
            <person name="Hulbert S.H."/>
            <person name="Chen X."/>
        </authorList>
    </citation>
    <scope>NUCLEOTIDE SEQUENCE [LARGE SCALE GENOMIC DNA]</scope>
    <source>
        <strain evidence="5">93TX-2</strain>
    </source>
</reference>
<dbReference type="VEuPathDB" id="FungiDB:PSHT_00540"/>
<dbReference type="InterPro" id="IPR035979">
    <property type="entry name" value="RBD_domain_sf"/>
</dbReference>
<feature type="region of interest" description="Disordered" evidence="2">
    <location>
        <begin position="1"/>
        <end position="25"/>
    </location>
</feature>
<evidence type="ECO:0000259" key="3">
    <source>
        <dbReference type="PROSITE" id="PS50157"/>
    </source>
</evidence>
<feature type="region of interest" description="Disordered" evidence="2">
    <location>
        <begin position="345"/>
        <end position="378"/>
    </location>
</feature>
<dbReference type="AlphaFoldDB" id="A0A2S4WMR6"/>
<comment type="caution">
    <text evidence="4">The sequence shown here is derived from an EMBL/GenBank/DDBJ whole genome shotgun (WGS) entry which is preliminary data.</text>
</comment>
<keyword evidence="1" id="KW-0863">Zinc-finger</keyword>
<accession>A0A2S4WMR6</accession>
<dbReference type="Pfam" id="PF00076">
    <property type="entry name" value="RRM_1"/>
    <property type="match status" value="1"/>
</dbReference>
<dbReference type="InterPro" id="IPR012677">
    <property type="entry name" value="Nucleotide-bd_a/b_plait_sf"/>
</dbReference>
<protein>
    <recommendedName>
        <fullName evidence="3">C2H2-type domain-containing protein</fullName>
    </recommendedName>
</protein>